<reference evidence="2" key="1">
    <citation type="submission" date="2020-05" db="EMBL/GenBank/DDBJ databases">
        <title>Mycena genomes resolve the evolution of fungal bioluminescence.</title>
        <authorList>
            <person name="Tsai I.J."/>
        </authorList>
    </citation>
    <scope>NUCLEOTIDE SEQUENCE</scope>
    <source>
        <strain evidence="2">171206Taipei</strain>
    </source>
</reference>
<dbReference type="PANTHER" id="PTHR32251">
    <property type="entry name" value="3-OXO-5-ALPHA-STEROID 4-DEHYDROGENASE"/>
    <property type="match status" value="1"/>
</dbReference>
<dbReference type="Proteomes" id="UP000636479">
    <property type="component" value="Unassembled WGS sequence"/>
</dbReference>
<dbReference type="RefSeq" id="XP_037226341.1">
    <property type="nucleotide sequence ID" value="XM_037358431.1"/>
</dbReference>
<feature type="transmembrane region" description="Helical" evidence="1">
    <location>
        <begin position="84"/>
        <end position="102"/>
    </location>
</feature>
<proteinExistence type="predicted"/>
<dbReference type="GO" id="GO:0016020">
    <property type="term" value="C:membrane"/>
    <property type="evidence" value="ECO:0007669"/>
    <property type="project" value="TreeGrafter"/>
</dbReference>
<accession>A0A8H6TCZ4</accession>
<dbReference type="Gene3D" id="1.20.120.1630">
    <property type="match status" value="1"/>
</dbReference>
<keyword evidence="1" id="KW-1133">Transmembrane helix</keyword>
<dbReference type="EMBL" id="JACAZF010000001">
    <property type="protein sequence ID" value="KAF7316318.1"/>
    <property type="molecule type" value="Genomic_DNA"/>
</dbReference>
<dbReference type="AlphaFoldDB" id="A0A8H6TCZ4"/>
<protein>
    <submittedName>
        <fullName evidence="2">S5A-REDUCTASE domain-containing protein</fullName>
    </submittedName>
</protein>
<sequence>MAVFSRLVPTALTSYLLQTVAAAIFIPLQNEMFYDLVGCLGFLSSTFVSLYFPFLKSKFVDGTLDALPSLLSFAPRQLLGNAALVIWSLRLGSFLAMAPNFLQRAIKAGGDSRFDEVKTQPGLFAFYWFAQATWVFLVGLPVYLLNALPPALHPALGPTDILATALFAGSFLFEVTADQQKTAWRRAKEAKQHDEKFITRGLWSVSRHPNYVGEVGTWIGIWAISAGSIKTHQYPLGTLALTALSPLFTWFLLRKVSGVPPLEKTGDKHFGGDPKWEEYKRTVPVFWPWGPTAWE</sequence>
<dbReference type="InterPro" id="IPR010721">
    <property type="entry name" value="UstE-like"/>
</dbReference>
<dbReference type="OrthoDB" id="67965at2759"/>
<dbReference type="GeneID" id="59340947"/>
<dbReference type="Pfam" id="PF06966">
    <property type="entry name" value="DUF1295"/>
    <property type="match status" value="1"/>
</dbReference>
<keyword evidence="3" id="KW-1185">Reference proteome</keyword>
<keyword evidence="1" id="KW-0812">Transmembrane</keyword>
<name>A0A8H6TCZ4_9AGAR</name>
<feature type="transmembrane region" description="Helical" evidence="1">
    <location>
        <begin position="123"/>
        <end position="144"/>
    </location>
</feature>
<dbReference type="PROSITE" id="PS50244">
    <property type="entry name" value="S5A_REDUCTASE"/>
    <property type="match status" value="1"/>
</dbReference>
<feature type="transmembrane region" description="Helical" evidence="1">
    <location>
        <begin position="156"/>
        <end position="177"/>
    </location>
</feature>
<feature type="transmembrane region" description="Helical" evidence="1">
    <location>
        <begin position="32"/>
        <end position="52"/>
    </location>
</feature>
<dbReference type="PANTHER" id="PTHR32251:SF17">
    <property type="entry name" value="STEROID 5-ALPHA REDUCTASE C-TERMINAL DOMAIN-CONTAINING PROTEIN"/>
    <property type="match status" value="1"/>
</dbReference>
<evidence type="ECO:0000256" key="1">
    <source>
        <dbReference type="SAM" id="Phobius"/>
    </source>
</evidence>
<evidence type="ECO:0000313" key="2">
    <source>
        <dbReference type="EMBL" id="KAF7316318.1"/>
    </source>
</evidence>
<gene>
    <name evidence="2" type="ORF">MIND_00150600</name>
</gene>
<comment type="caution">
    <text evidence="2">The sequence shown here is derived from an EMBL/GenBank/DDBJ whole genome shotgun (WGS) entry which is preliminary data.</text>
</comment>
<evidence type="ECO:0000313" key="3">
    <source>
        <dbReference type="Proteomes" id="UP000636479"/>
    </source>
</evidence>
<keyword evidence="1" id="KW-0472">Membrane</keyword>
<organism evidence="2 3">
    <name type="scientific">Mycena indigotica</name>
    <dbReference type="NCBI Taxonomy" id="2126181"/>
    <lineage>
        <taxon>Eukaryota</taxon>
        <taxon>Fungi</taxon>
        <taxon>Dikarya</taxon>
        <taxon>Basidiomycota</taxon>
        <taxon>Agaricomycotina</taxon>
        <taxon>Agaricomycetes</taxon>
        <taxon>Agaricomycetidae</taxon>
        <taxon>Agaricales</taxon>
        <taxon>Marasmiineae</taxon>
        <taxon>Mycenaceae</taxon>
        <taxon>Mycena</taxon>
    </lineage>
</organism>